<gene>
    <name evidence="5" type="ORF">Tci_486954</name>
</gene>
<dbReference type="EMBL" id="BKCJ010246082">
    <property type="protein sequence ID" value="GEZ14981.1"/>
    <property type="molecule type" value="Genomic_DNA"/>
</dbReference>
<feature type="compositionally biased region" description="Basic and acidic residues" evidence="2">
    <location>
        <begin position="105"/>
        <end position="114"/>
    </location>
</feature>
<dbReference type="InterPro" id="IPR043502">
    <property type="entry name" value="DNA/RNA_pol_sf"/>
</dbReference>
<feature type="chain" id="PRO_5025419969" evidence="3">
    <location>
        <begin position="23"/>
        <end position="1016"/>
    </location>
</feature>
<feature type="domain" description="Reverse transcriptase Ty1/copia-type" evidence="4">
    <location>
        <begin position="279"/>
        <end position="407"/>
    </location>
</feature>
<name>A0A699I5A5_TANCI</name>
<keyword evidence="1" id="KW-0175">Coiled coil</keyword>
<evidence type="ECO:0000259" key="4">
    <source>
        <dbReference type="Pfam" id="PF07727"/>
    </source>
</evidence>
<dbReference type="PANTHER" id="PTHR11439">
    <property type="entry name" value="GAG-POL-RELATED RETROTRANSPOSON"/>
    <property type="match status" value="1"/>
</dbReference>
<evidence type="ECO:0000256" key="1">
    <source>
        <dbReference type="SAM" id="Coils"/>
    </source>
</evidence>
<sequence>LIEAARTMLADLLLPILFWAEAVNTVCYVQNKVLVTKPHNKTPYELLQGEESDQQYVLFLVWSCGSTNPQNTDGDAAFDEKEPKFEGRKPESEVIVSPSSSAQSKKHDEKTKREAKGKCLVESLTRYRNLSAEFEDFFDNSINEDNAVGSLFFAIGQFSPNNTNTFSVAGLSNVAASPTHGKSSCIDTSQYPDDLDMPELEDITYSDDDDDDDVGAEDDFNNLETSIIVSPIPTTRVHKDHLVTQIIGDLSSATQTRSMTRVAKDQAMQEELLQFKMHKVWVLVDLPQGKRAIGTKWVFRNKKDERGIVVRNKARLVAQGHTQEEGFDYKEVFAPLARIEAIRLFLAYASFMGFMVYQMDVKSAFIYGTIKEEVYVSQHLGFKDLDHPDKVYKVVKALYGLHQAPRVCQDKYVAEILRKFGLTDRKSASTPIDTEKPLLKDPDGEDVDVHTYRSMIGSLMYLTSSRPDIMFAYFTAASSKVSAVWSDKLVFWTTVDVKKVNGVMRLQALVDKKKVVVLEATIRDTLGLDDVDGVECLPNEEIFAELARIGYQKLSTKLTFYKAFFSSYLVRNVDSLTKFYMYPRFLQLMIRKQVGDLSTHTTKYTSPALTQKVFANMRRVAEEGDVDENVEDVNVGDATERDDSATNNEVPILMKNHPFHLLHHLLHHYNHLKISLPLLKMIAEMDEDADVVLEEAKDVDADIGKDVQDADVEANVVTTAKIINEVVTTTSETITIASINITTIDAQVPAAITTAAPSILTAAPRRRKGVMIRDPEESITTSIIIHAETKSKDKGKGILVEEPKPHKKQAQIEQDEQYARELEAELKRNIDWDEVIDYVNKKAKEDPIMKRYQALKRKPQTEAQAKKNMMIYLKNVAGFKMDYFKGMSYDDIRHIFEAKFSSNVAFLQKTKEQIDEEESRALKRINETLAEKAAKRQKLDEENNKPYYKIKRADGTHQLYLSFLSLLRNFDREDLEALWRLVKEIFATTKPKNFSDDFLLITLGAMFEKPDIHAQI</sequence>
<evidence type="ECO:0000256" key="2">
    <source>
        <dbReference type="SAM" id="MobiDB-lite"/>
    </source>
</evidence>
<dbReference type="SUPFAM" id="SSF56672">
    <property type="entry name" value="DNA/RNA polymerases"/>
    <property type="match status" value="1"/>
</dbReference>
<comment type="caution">
    <text evidence="5">The sequence shown here is derived from an EMBL/GenBank/DDBJ whole genome shotgun (WGS) entry which is preliminary data.</text>
</comment>
<feature type="non-terminal residue" evidence="5">
    <location>
        <position position="1"/>
    </location>
</feature>
<keyword evidence="3" id="KW-0732">Signal</keyword>
<feature type="coiled-coil region" evidence="1">
    <location>
        <begin position="907"/>
        <end position="945"/>
    </location>
</feature>
<reference evidence="5" key="1">
    <citation type="journal article" date="2019" name="Sci. Rep.">
        <title>Draft genome of Tanacetum cinerariifolium, the natural source of mosquito coil.</title>
        <authorList>
            <person name="Yamashiro T."/>
            <person name="Shiraishi A."/>
            <person name="Satake H."/>
            <person name="Nakayama K."/>
        </authorList>
    </citation>
    <scope>NUCLEOTIDE SEQUENCE</scope>
</reference>
<protein>
    <submittedName>
        <fullName evidence="5">Putative ribonuclease H-like domain-containing protein</fullName>
    </submittedName>
</protein>
<feature type="region of interest" description="Disordered" evidence="2">
    <location>
        <begin position="71"/>
        <end position="114"/>
    </location>
</feature>
<dbReference type="InterPro" id="IPR013103">
    <property type="entry name" value="RVT_2"/>
</dbReference>
<evidence type="ECO:0000313" key="5">
    <source>
        <dbReference type="EMBL" id="GEZ14981.1"/>
    </source>
</evidence>
<feature type="signal peptide" evidence="3">
    <location>
        <begin position="1"/>
        <end position="22"/>
    </location>
</feature>
<dbReference type="AlphaFoldDB" id="A0A699I5A5"/>
<dbReference type="PANTHER" id="PTHR11439:SF509">
    <property type="entry name" value="RNA-DIRECTED DNA POLYMERASE"/>
    <property type="match status" value="1"/>
</dbReference>
<accession>A0A699I5A5</accession>
<feature type="compositionally biased region" description="Basic and acidic residues" evidence="2">
    <location>
        <begin position="78"/>
        <end position="92"/>
    </location>
</feature>
<evidence type="ECO:0000256" key="3">
    <source>
        <dbReference type="SAM" id="SignalP"/>
    </source>
</evidence>
<proteinExistence type="predicted"/>
<organism evidence="5">
    <name type="scientific">Tanacetum cinerariifolium</name>
    <name type="common">Dalmatian daisy</name>
    <name type="synonym">Chrysanthemum cinerariifolium</name>
    <dbReference type="NCBI Taxonomy" id="118510"/>
    <lineage>
        <taxon>Eukaryota</taxon>
        <taxon>Viridiplantae</taxon>
        <taxon>Streptophyta</taxon>
        <taxon>Embryophyta</taxon>
        <taxon>Tracheophyta</taxon>
        <taxon>Spermatophyta</taxon>
        <taxon>Magnoliopsida</taxon>
        <taxon>eudicotyledons</taxon>
        <taxon>Gunneridae</taxon>
        <taxon>Pentapetalae</taxon>
        <taxon>asterids</taxon>
        <taxon>campanulids</taxon>
        <taxon>Asterales</taxon>
        <taxon>Asteraceae</taxon>
        <taxon>Asteroideae</taxon>
        <taxon>Anthemideae</taxon>
        <taxon>Anthemidinae</taxon>
        <taxon>Tanacetum</taxon>
    </lineage>
</organism>
<dbReference type="Pfam" id="PF07727">
    <property type="entry name" value="RVT_2"/>
    <property type="match status" value="1"/>
</dbReference>